<name>A0ACB9M0Z1_BAUVA</name>
<protein>
    <submittedName>
        <fullName evidence="1">Uncharacterized protein</fullName>
    </submittedName>
</protein>
<organism evidence="1 2">
    <name type="scientific">Bauhinia variegata</name>
    <name type="common">Purple orchid tree</name>
    <name type="synonym">Phanera variegata</name>
    <dbReference type="NCBI Taxonomy" id="167791"/>
    <lineage>
        <taxon>Eukaryota</taxon>
        <taxon>Viridiplantae</taxon>
        <taxon>Streptophyta</taxon>
        <taxon>Embryophyta</taxon>
        <taxon>Tracheophyta</taxon>
        <taxon>Spermatophyta</taxon>
        <taxon>Magnoliopsida</taxon>
        <taxon>eudicotyledons</taxon>
        <taxon>Gunneridae</taxon>
        <taxon>Pentapetalae</taxon>
        <taxon>rosids</taxon>
        <taxon>fabids</taxon>
        <taxon>Fabales</taxon>
        <taxon>Fabaceae</taxon>
        <taxon>Cercidoideae</taxon>
        <taxon>Cercideae</taxon>
        <taxon>Bauhiniinae</taxon>
        <taxon>Bauhinia</taxon>
    </lineage>
</organism>
<sequence length="411" mass="44705">MLQNLQISLLSLVFISFTVLALEPSQTLVAPITKDTNTSLYSINLNYVERYVIDLDATFSGRHFSFQQTLISCSSPQCSAARSYSSPQCSPSRNKDANGKCECVVTPMNPVTRKCDSAKLASSYLIISLTDGKNPTDTINFGGFPIASAPQTLLQSLPEGTTGVVALSRAPLALPTKFSASHQGLAKRFALCLPSTENTKGVVFFGDGPYYFLPREKIDLMGTLAYTPLLKHPKSPEYYIGLKGISINGKANYFRRKAFELDPSGNGGVKISTIVPYTTLRSDIYRTIVNDYSEAMGGIPRAMKTGPFEVCVNDRRIGLGVIPFPRVDLELGNGKNWTILKPNLIIDMGNSVGCLAFVDGGKNAKEAMVIGSYQMENHFFLFDLGASMLGFSPPLSFYKTTCGGFNFTRGA</sequence>
<dbReference type="Proteomes" id="UP000828941">
    <property type="component" value="Chromosome 10"/>
</dbReference>
<gene>
    <name evidence="1" type="ORF">L6164_025601</name>
</gene>
<proteinExistence type="predicted"/>
<dbReference type="EMBL" id="CM039435">
    <property type="protein sequence ID" value="KAI4317758.1"/>
    <property type="molecule type" value="Genomic_DNA"/>
</dbReference>
<keyword evidence="2" id="KW-1185">Reference proteome</keyword>
<comment type="caution">
    <text evidence="1">The sequence shown here is derived from an EMBL/GenBank/DDBJ whole genome shotgun (WGS) entry which is preliminary data.</text>
</comment>
<evidence type="ECO:0000313" key="1">
    <source>
        <dbReference type="EMBL" id="KAI4317758.1"/>
    </source>
</evidence>
<accession>A0ACB9M0Z1</accession>
<reference evidence="1 2" key="1">
    <citation type="journal article" date="2022" name="DNA Res.">
        <title>Chromosomal-level genome assembly of the orchid tree Bauhinia variegata (Leguminosae; Cercidoideae) supports the allotetraploid origin hypothesis of Bauhinia.</title>
        <authorList>
            <person name="Zhong Y."/>
            <person name="Chen Y."/>
            <person name="Zheng D."/>
            <person name="Pang J."/>
            <person name="Liu Y."/>
            <person name="Luo S."/>
            <person name="Meng S."/>
            <person name="Qian L."/>
            <person name="Wei D."/>
            <person name="Dai S."/>
            <person name="Zhou R."/>
        </authorList>
    </citation>
    <scope>NUCLEOTIDE SEQUENCE [LARGE SCALE GENOMIC DNA]</scope>
    <source>
        <strain evidence="1">BV-YZ2020</strain>
    </source>
</reference>
<evidence type="ECO:0000313" key="2">
    <source>
        <dbReference type="Proteomes" id="UP000828941"/>
    </source>
</evidence>